<dbReference type="PROSITE" id="PS51935">
    <property type="entry name" value="NLPC_P60"/>
    <property type="match status" value="1"/>
</dbReference>
<evidence type="ECO:0000313" key="8">
    <source>
        <dbReference type="EMBL" id="GGM12657.1"/>
    </source>
</evidence>
<dbReference type="EMBL" id="BMNA01000010">
    <property type="protein sequence ID" value="GGM12657.1"/>
    <property type="molecule type" value="Genomic_DNA"/>
</dbReference>
<evidence type="ECO:0000256" key="1">
    <source>
        <dbReference type="ARBA" id="ARBA00007074"/>
    </source>
</evidence>
<dbReference type="PANTHER" id="PTHR47359:SF3">
    <property type="entry name" value="NLP_P60 DOMAIN-CONTAINING PROTEIN-RELATED"/>
    <property type="match status" value="1"/>
</dbReference>
<dbReference type="Pfam" id="PF00877">
    <property type="entry name" value="NLPC_P60"/>
    <property type="match status" value="1"/>
</dbReference>
<dbReference type="PANTHER" id="PTHR47359">
    <property type="entry name" value="PEPTIDOGLYCAN DL-ENDOPEPTIDASE CWLO"/>
    <property type="match status" value="1"/>
</dbReference>
<feature type="compositionally biased region" description="Low complexity" evidence="6">
    <location>
        <begin position="305"/>
        <end position="315"/>
    </location>
</feature>
<name>A0A917T7J9_9ACTN</name>
<keyword evidence="9" id="KW-1185">Reference proteome</keyword>
<feature type="region of interest" description="Disordered" evidence="6">
    <location>
        <begin position="1"/>
        <end position="32"/>
    </location>
</feature>
<organism evidence="8 9">
    <name type="scientific">Nakamurella endophytica</name>
    <dbReference type="NCBI Taxonomy" id="1748367"/>
    <lineage>
        <taxon>Bacteria</taxon>
        <taxon>Bacillati</taxon>
        <taxon>Actinomycetota</taxon>
        <taxon>Actinomycetes</taxon>
        <taxon>Nakamurellales</taxon>
        <taxon>Nakamurellaceae</taxon>
        <taxon>Nakamurella</taxon>
    </lineage>
</organism>
<dbReference type="InterPro" id="IPR000064">
    <property type="entry name" value="NLP_P60_dom"/>
</dbReference>
<comment type="caution">
    <text evidence="8">The sequence shown here is derived from an EMBL/GenBank/DDBJ whole genome shotgun (WGS) entry which is preliminary data.</text>
</comment>
<feature type="domain" description="NlpC/P60" evidence="7">
    <location>
        <begin position="330"/>
        <end position="447"/>
    </location>
</feature>
<proteinExistence type="inferred from homology"/>
<evidence type="ECO:0000256" key="6">
    <source>
        <dbReference type="SAM" id="MobiDB-lite"/>
    </source>
</evidence>
<dbReference type="AlphaFoldDB" id="A0A917T7J9"/>
<dbReference type="InterPro" id="IPR038765">
    <property type="entry name" value="Papain-like_cys_pep_sf"/>
</dbReference>
<evidence type="ECO:0000256" key="3">
    <source>
        <dbReference type="ARBA" id="ARBA00022801"/>
    </source>
</evidence>
<feature type="compositionally biased region" description="Low complexity" evidence="6">
    <location>
        <begin position="271"/>
        <end position="296"/>
    </location>
</feature>
<reference evidence="8" key="2">
    <citation type="submission" date="2020-09" db="EMBL/GenBank/DDBJ databases">
        <authorList>
            <person name="Sun Q."/>
            <person name="Zhou Y."/>
        </authorList>
    </citation>
    <scope>NUCLEOTIDE SEQUENCE</scope>
    <source>
        <strain evidence="8">CGMCC 4.7308</strain>
    </source>
</reference>
<feature type="compositionally biased region" description="Low complexity" evidence="6">
    <location>
        <begin position="237"/>
        <end position="258"/>
    </location>
</feature>
<comment type="similarity">
    <text evidence="1">Belongs to the peptidase C40 family.</text>
</comment>
<dbReference type="GO" id="GO:0006508">
    <property type="term" value="P:proteolysis"/>
    <property type="evidence" value="ECO:0007669"/>
    <property type="project" value="UniProtKB-KW"/>
</dbReference>
<accession>A0A917T7J9</accession>
<feature type="coiled-coil region" evidence="5">
    <location>
        <begin position="41"/>
        <end position="68"/>
    </location>
</feature>
<keyword evidence="2" id="KW-0645">Protease</keyword>
<keyword evidence="3" id="KW-0378">Hydrolase</keyword>
<keyword evidence="4" id="KW-0788">Thiol protease</keyword>
<evidence type="ECO:0000259" key="7">
    <source>
        <dbReference type="PROSITE" id="PS51935"/>
    </source>
</evidence>
<evidence type="ECO:0000256" key="2">
    <source>
        <dbReference type="ARBA" id="ARBA00022670"/>
    </source>
</evidence>
<dbReference type="InterPro" id="IPR051794">
    <property type="entry name" value="PG_Endopeptidase_C40"/>
</dbReference>
<dbReference type="Gene3D" id="3.90.1720.10">
    <property type="entry name" value="endopeptidase domain like (from Nostoc punctiforme)"/>
    <property type="match status" value="1"/>
</dbReference>
<feature type="region of interest" description="Disordered" evidence="6">
    <location>
        <begin position="237"/>
        <end position="315"/>
    </location>
</feature>
<reference evidence="8" key="1">
    <citation type="journal article" date="2014" name="Int. J. Syst. Evol. Microbiol.">
        <title>Complete genome sequence of Corynebacterium casei LMG S-19264T (=DSM 44701T), isolated from a smear-ripened cheese.</title>
        <authorList>
            <consortium name="US DOE Joint Genome Institute (JGI-PGF)"/>
            <person name="Walter F."/>
            <person name="Albersmeier A."/>
            <person name="Kalinowski J."/>
            <person name="Ruckert C."/>
        </authorList>
    </citation>
    <scope>NUCLEOTIDE SEQUENCE</scope>
    <source>
        <strain evidence="8">CGMCC 4.7308</strain>
    </source>
</reference>
<dbReference type="SUPFAM" id="SSF54001">
    <property type="entry name" value="Cysteine proteinases"/>
    <property type="match status" value="1"/>
</dbReference>
<dbReference type="Proteomes" id="UP000655208">
    <property type="component" value="Unassembled WGS sequence"/>
</dbReference>
<protein>
    <recommendedName>
        <fullName evidence="7">NlpC/P60 domain-containing protein</fullName>
    </recommendedName>
</protein>
<gene>
    <name evidence="8" type="ORF">GCM10011594_35720</name>
</gene>
<feature type="compositionally biased region" description="Acidic residues" evidence="6">
    <location>
        <begin position="259"/>
        <end position="270"/>
    </location>
</feature>
<evidence type="ECO:0000256" key="5">
    <source>
        <dbReference type="SAM" id="Coils"/>
    </source>
</evidence>
<evidence type="ECO:0000256" key="4">
    <source>
        <dbReference type="ARBA" id="ARBA00022807"/>
    </source>
</evidence>
<dbReference type="GO" id="GO:0008234">
    <property type="term" value="F:cysteine-type peptidase activity"/>
    <property type="evidence" value="ECO:0007669"/>
    <property type="project" value="UniProtKB-KW"/>
</dbReference>
<evidence type="ECO:0000313" key="9">
    <source>
        <dbReference type="Proteomes" id="UP000655208"/>
    </source>
</evidence>
<keyword evidence="5" id="KW-0175">Coiled coil</keyword>
<sequence length="447" mass="45232">MSLIGVSPAQADPGSDPTSSKDAKQAWQDSSHQAEIAAEALNGARVDQRRAEQRAAAAEAAVVTAKAQVRTAQGAAASSAATVARYQAELDRFANASFRGAQLNDMSALLTADSADDFLDQATAIDRVADDTQRTLEAARTAQAAAATARDAATAAEARAEQARTAADTAAADARGATTAATQKKSQLDGAVAKYKKLYAELSEKERLAAIAAAEKARRESEEAAARAAALAQQQAAERAARQAAEAPAAPAAGTGDQDGTDQDGTDQDGTDQNGTDAQDGTDGQADAQDGATAGDQGDGGQSADGGTAESSTAAKNAVGAAPAAVSGGDKLGQIAAQAAMTKIGGGYCYACDGPDSFDCSGLTTWAWGQAGISIPRVSYEQANFPEVPLDQLQPGDLVTYYSPVSHVAIYVGNGMVVSAADESLGIIYVPVDRGGPNPTGHRVPRG</sequence>